<organism evidence="3 4">
    <name type="scientific">Lysinibacillus odysseyi 34hs-1 = NBRC 100172</name>
    <dbReference type="NCBI Taxonomy" id="1220589"/>
    <lineage>
        <taxon>Bacteria</taxon>
        <taxon>Bacillati</taxon>
        <taxon>Bacillota</taxon>
        <taxon>Bacilli</taxon>
        <taxon>Bacillales</taxon>
        <taxon>Bacillaceae</taxon>
        <taxon>Lysinibacillus</taxon>
    </lineage>
</organism>
<dbReference type="Proteomes" id="UP000030437">
    <property type="component" value="Unassembled WGS sequence"/>
</dbReference>
<dbReference type="Pfam" id="PF04738">
    <property type="entry name" value="Lant_dehydr_N"/>
    <property type="match status" value="1"/>
</dbReference>
<evidence type="ECO:0000259" key="2">
    <source>
        <dbReference type="Pfam" id="PF14028"/>
    </source>
</evidence>
<reference evidence="3 4" key="1">
    <citation type="submission" date="2014-02" db="EMBL/GenBank/DDBJ databases">
        <title>Draft genome sequence of Lysinibacillus odysseyi NBRC 100172.</title>
        <authorList>
            <person name="Zhang F."/>
            <person name="Wang G."/>
            <person name="Zhang L."/>
        </authorList>
    </citation>
    <scope>NUCLEOTIDE SEQUENCE [LARGE SCALE GENOMIC DNA]</scope>
    <source>
        <strain evidence="3 4">NBRC 100172</strain>
    </source>
</reference>
<dbReference type="AlphaFoldDB" id="A0A0A3IW09"/>
<dbReference type="NCBIfam" id="TIGR03891">
    <property type="entry name" value="thiopep_ocin"/>
    <property type="match status" value="1"/>
</dbReference>
<dbReference type="InterPro" id="IPR023809">
    <property type="entry name" value="Thiopep_bacteriocin_synth_dom"/>
</dbReference>
<dbReference type="STRING" id="1220589.CD32_00885"/>
<dbReference type="Pfam" id="PF14028">
    <property type="entry name" value="Lant_dehydr_C"/>
    <property type="match status" value="1"/>
</dbReference>
<evidence type="ECO:0000313" key="3">
    <source>
        <dbReference type="EMBL" id="KGR88969.1"/>
    </source>
</evidence>
<accession>A0A0A3IW09</accession>
<proteinExistence type="predicted"/>
<protein>
    <recommendedName>
        <fullName evidence="5">Lantibiotic dehydratase</fullName>
    </recommendedName>
</protein>
<dbReference type="eggNOG" id="ENOG502Z81U">
    <property type="taxonomic scope" value="Bacteria"/>
</dbReference>
<dbReference type="InterPro" id="IPR006827">
    <property type="entry name" value="Lant_deHydtase_N"/>
</dbReference>
<name>A0A0A3IW09_9BACI</name>
<feature type="domain" description="Lantibiotic dehydratase N-terminal" evidence="1">
    <location>
        <begin position="42"/>
        <end position="682"/>
    </location>
</feature>
<gene>
    <name evidence="3" type="ORF">CD32_00885</name>
</gene>
<dbReference type="EMBL" id="JPVP01000034">
    <property type="protein sequence ID" value="KGR88969.1"/>
    <property type="molecule type" value="Genomic_DNA"/>
</dbReference>
<comment type="caution">
    <text evidence="3">The sequence shown here is derived from an EMBL/GenBank/DDBJ whole genome shotgun (WGS) entry which is preliminary data.</text>
</comment>
<sequence length="1021" mass="120185">MYNYFIPTSKYMLRVPLQPTSLLEKYDDIESNIEVIKNDRFLGEQLLIASENIYHTLMNKDFSMLSKKKQRNLVTSLSNYINRAATRTTPFGLFAGVTVLDLKDNEALMPSKIEYRKKSRIDVEWIFKLIKKIEVDHLIDLSFKMNSAAYRKGNRLYLPYNLDGKNLEIHVNYGNPLMLIEKWCTKEHVPFQKIVQILQAQYPNREIGDLIQYVKTLIEKEFIISELRPPICNTDLLMYTIDRLSKIPQLDKIYGEPLNEVHSLIHKYNNTPIGQANEIYLTIQKKLREITSFPNEKHLQVDTELCINTNIINESDIKNINDCITLFMIFASEMENSDSYQNYFIEYRLKFTEKFGTFVEVPISEVLDEVAGIGALRNYRNPSNKFSHDIPQKTEDYSLLKKFFIDKYLTAIKTNQSIVITDEDINKLKLKVNEQKLPSSLELNFIPRQNVKGENLFYLGPNIGSPAAGKTFGRFSHLNDKFSEVLEEISLNLKEKDIDQVELSFIPSAVRMANVMASNTPKDYNLSMFTNSYNTQKELTLNDILIGCDNDRFYLRNKQNGRLINISGMNMLNLSSSSNIIRILSDITLNQDLEWSDTPWGIYYKEFPYIPEIRYKNIILSNEKWSLENLRRQLKEKHNLQEFLIEFKKFKDANSVPNKVYLQFADQRILLDLTKSNDLNLLYKNLFKFPSTTLEKMEDGKAPINIHDESFSAEVVIPFILKEEYRKKNSENMISNRNSYHKVSYPPFKKWLFLKLYGSEERQTELISFLNYFILNNLDHKTYNKFFYMRYNDPKPHIRLRFHSESSENLLIIYKQLSNYIVELQEMDIIHEVEINTYFPEVNRYGGPSLIDKAEHLFYQDSLVTMELLEVMRKNNISKEQAGVISLLHYLNDFGLDFENQLSFLKVNLKNYDTYRKQFKDEEFDFVKELDSYNNWDNLGSSDLKKIIKILEHRSDSVKVYSQCIKSNEELTNDFANILGSIIHMHFNRLFEINRDFEDKLYVYAYQTLYGQRVLSKLQTV</sequence>
<evidence type="ECO:0008006" key="5">
    <source>
        <dbReference type="Google" id="ProtNLM"/>
    </source>
</evidence>
<feature type="domain" description="Thiopeptide-type bacteriocin biosynthesis" evidence="2">
    <location>
        <begin position="751"/>
        <end position="1008"/>
    </location>
</feature>
<dbReference type="RefSeq" id="WP_036150267.1">
    <property type="nucleotide sequence ID" value="NZ_AVCX01000029.1"/>
</dbReference>
<evidence type="ECO:0000313" key="4">
    <source>
        <dbReference type="Proteomes" id="UP000030437"/>
    </source>
</evidence>
<evidence type="ECO:0000259" key="1">
    <source>
        <dbReference type="Pfam" id="PF04738"/>
    </source>
</evidence>
<keyword evidence="4" id="KW-1185">Reference proteome</keyword>
<dbReference type="OrthoDB" id="1273722at2"/>